<comment type="caution">
    <text evidence="2">The sequence shown here is derived from an EMBL/GenBank/DDBJ whole genome shotgun (WGS) entry which is preliminary data.</text>
</comment>
<sequence>MKKRQASLTVRTRIAALALGLGTLVTGLFPGSASASGASASQAGVAAAGTEFVSLGTLRCLDSNGRGDVYTLRCNYGDYQRWEGTASFNSPGLIRNVATGLCLQRPTTDRGPIIADRCRPNYGPQMWKLRTTGSPEAEIYSGSACLDSNAAGSVYALGCNGGNYQKWYRVYRPA</sequence>
<dbReference type="Gene3D" id="2.80.10.50">
    <property type="match status" value="1"/>
</dbReference>
<evidence type="ECO:0000313" key="2">
    <source>
        <dbReference type="EMBL" id="MFM9609647.1"/>
    </source>
</evidence>
<name>A0ABW9HS18_9ACTN</name>
<dbReference type="SUPFAM" id="SSF50370">
    <property type="entry name" value="Ricin B-like lectins"/>
    <property type="match status" value="1"/>
</dbReference>
<organism evidence="2 3">
    <name type="scientific">Streptomyces niveiscabiei</name>
    <dbReference type="NCBI Taxonomy" id="164115"/>
    <lineage>
        <taxon>Bacteria</taxon>
        <taxon>Bacillati</taxon>
        <taxon>Actinomycetota</taxon>
        <taxon>Actinomycetes</taxon>
        <taxon>Kitasatosporales</taxon>
        <taxon>Streptomycetaceae</taxon>
        <taxon>Streptomyces</taxon>
    </lineage>
</organism>
<feature type="domain" description="Ricin B lectin" evidence="1">
    <location>
        <begin position="49"/>
        <end position="170"/>
    </location>
</feature>
<dbReference type="InterPro" id="IPR035992">
    <property type="entry name" value="Ricin_B-like_lectins"/>
</dbReference>
<dbReference type="Pfam" id="PF00652">
    <property type="entry name" value="Ricin_B_lectin"/>
    <property type="match status" value="1"/>
</dbReference>
<dbReference type="Proteomes" id="UP001631957">
    <property type="component" value="Unassembled WGS sequence"/>
</dbReference>
<reference evidence="2 3" key="1">
    <citation type="submission" date="2024-12" db="EMBL/GenBank/DDBJ databases">
        <title>Forecasting of Potato common scab and diversities of Pathogenic streptomyces spp. in china.</title>
        <authorList>
            <person name="Handique U."/>
            <person name="Wu J."/>
        </authorList>
    </citation>
    <scope>NUCLEOTIDE SEQUENCE [LARGE SCALE GENOMIC DNA]</scope>
    <source>
        <strain evidence="2 3">ZRIMU1530</strain>
    </source>
</reference>
<dbReference type="EMBL" id="JBJVNI010000006">
    <property type="protein sequence ID" value="MFM9609647.1"/>
    <property type="molecule type" value="Genomic_DNA"/>
</dbReference>
<proteinExistence type="predicted"/>
<dbReference type="CDD" id="cd23415">
    <property type="entry name" value="beta-trefoil_Ricin_AH"/>
    <property type="match status" value="1"/>
</dbReference>
<gene>
    <name evidence="2" type="ORF">ACKI18_13135</name>
</gene>
<accession>A0ABW9HS18</accession>
<dbReference type="SMART" id="SM00458">
    <property type="entry name" value="RICIN"/>
    <property type="match status" value="1"/>
</dbReference>
<evidence type="ECO:0000259" key="1">
    <source>
        <dbReference type="SMART" id="SM00458"/>
    </source>
</evidence>
<evidence type="ECO:0000313" key="3">
    <source>
        <dbReference type="Proteomes" id="UP001631957"/>
    </source>
</evidence>
<dbReference type="PROSITE" id="PS50231">
    <property type="entry name" value="RICIN_B_LECTIN"/>
    <property type="match status" value="1"/>
</dbReference>
<keyword evidence="3" id="KW-1185">Reference proteome</keyword>
<protein>
    <submittedName>
        <fullName evidence="2">RICIN domain-containing protein</fullName>
    </submittedName>
</protein>
<dbReference type="InterPro" id="IPR000772">
    <property type="entry name" value="Ricin_B_lectin"/>
</dbReference>
<dbReference type="RefSeq" id="WP_409121324.1">
    <property type="nucleotide sequence ID" value="NZ_JBJVNI010000006.1"/>
</dbReference>